<dbReference type="Proteomes" id="UP000190449">
    <property type="component" value="Unassembled WGS sequence"/>
</dbReference>
<dbReference type="STRING" id="28122.SAMN02745108_00269"/>
<name>A0A1T4K394_9BACT</name>
<gene>
    <name evidence="1" type="ORF">SAMN02745108_00269</name>
</gene>
<organism evidence="1 2">
    <name type="scientific">Fibrobacter intestinalis</name>
    <dbReference type="NCBI Taxonomy" id="28122"/>
    <lineage>
        <taxon>Bacteria</taxon>
        <taxon>Pseudomonadati</taxon>
        <taxon>Fibrobacterota</taxon>
        <taxon>Fibrobacteria</taxon>
        <taxon>Fibrobacterales</taxon>
        <taxon>Fibrobacteraceae</taxon>
        <taxon>Fibrobacter</taxon>
    </lineage>
</organism>
<reference evidence="1 2" key="1">
    <citation type="submission" date="2017-02" db="EMBL/GenBank/DDBJ databases">
        <authorList>
            <person name="Peterson S.W."/>
        </authorList>
    </citation>
    <scope>NUCLEOTIDE SEQUENCE [LARGE SCALE GENOMIC DNA]</scope>
    <source>
        <strain evidence="1 2">ATCC 43854</strain>
    </source>
</reference>
<dbReference type="RefSeq" id="WP_078775455.1">
    <property type="nucleotide sequence ID" value="NZ_FUWU01000003.1"/>
</dbReference>
<dbReference type="EMBL" id="FUWU01000003">
    <property type="protein sequence ID" value="SJZ36869.1"/>
    <property type="molecule type" value="Genomic_DNA"/>
</dbReference>
<protein>
    <submittedName>
        <fullName evidence="1">Uncharacterized protein</fullName>
    </submittedName>
</protein>
<sequence>MPNRVPLLLFFSSYVKLQQAYVSEAVAIGTWSVIGYKGPGDNTNASGATGGASSKTNNFEYKDATGYSDNTVALTGSSSVVGFTATNIAKLNDCEQSSSWTITVAPGTAAGEATFTPNTLGQDCLQLTPNWNQIGK</sequence>
<dbReference type="AlphaFoldDB" id="A0A1T4K394"/>
<evidence type="ECO:0000313" key="1">
    <source>
        <dbReference type="EMBL" id="SJZ36869.1"/>
    </source>
</evidence>
<accession>A0A1T4K394</accession>
<evidence type="ECO:0000313" key="2">
    <source>
        <dbReference type="Proteomes" id="UP000190449"/>
    </source>
</evidence>
<proteinExistence type="predicted"/>